<dbReference type="AlphaFoldDB" id="A0A6I4I640"/>
<comment type="caution">
    <text evidence="3">The sequence shown here is derived from an EMBL/GenBank/DDBJ whole genome shotgun (WGS) entry which is preliminary data.</text>
</comment>
<protein>
    <submittedName>
        <fullName evidence="3">DUF3347 domain-containing protein</fullName>
    </submittedName>
</protein>
<dbReference type="RefSeq" id="WP_157539388.1">
    <property type="nucleotide sequence ID" value="NZ_WQLA01000001.1"/>
</dbReference>
<name>A0A6I4I640_9SPHI</name>
<dbReference type="EMBL" id="WQLA01000001">
    <property type="protein sequence ID" value="MVN89588.1"/>
    <property type="molecule type" value="Genomic_DNA"/>
</dbReference>
<sequence length="171" mass="18488">MKKYFFIGALAVTALLGACNQSNKQESSTEVTSVETVTEVAGNDTAKVYQAYLAVKDALVQTDGKAAQQAATKLTTALSPIKGCDEAEGLSKKIAETDDVKSQRTNFLQLSQDVIPLVKGLKTQSAPIYIAYCPMANEGNGGYWLSAQKEIKNPYYGKDMMDCGEVKEEIK</sequence>
<keyword evidence="1" id="KW-0732">Signal</keyword>
<evidence type="ECO:0000256" key="1">
    <source>
        <dbReference type="SAM" id="SignalP"/>
    </source>
</evidence>
<feature type="domain" description="DUF3347" evidence="2">
    <location>
        <begin position="48"/>
        <end position="124"/>
    </location>
</feature>
<feature type="chain" id="PRO_5026033111" evidence="1">
    <location>
        <begin position="25"/>
        <end position="171"/>
    </location>
</feature>
<evidence type="ECO:0000313" key="3">
    <source>
        <dbReference type="EMBL" id="MVN89588.1"/>
    </source>
</evidence>
<dbReference type="PROSITE" id="PS51257">
    <property type="entry name" value="PROKAR_LIPOPROTEIN"/>
    <property type="match status" value="1"/>
</dbReference>
<dbReference type="Pfam" id="PF11827">
    <property type="entry name" value="DUF3347"/>
    <property type="match status" value="1"/>
</dbReference>
<keyword evidence="4" id="KW-1185">Reference proteome</keyword>
<reference evidence="3 4" key="1">
    <citation type="submission" date="2019-12" db="EMBL/GenBank/DDBJ databases">
        <title>Mucilaginibacter sp. HME9299 genome sequencing and assembly.</title>
        <authorList>
            <person name="Kang H."/>
            <person name="Kim H."/>
            <person name="Joh K."/>
        </authorList>
    </citation>
    <scope>NUCLEOTIDE SEQUENCE [LARGE SCALE GENOMIC DNA]</scope>
    <source>
        <strain evidence="3 4">HME9299</strain>
    </source>
</reference>
<evidence type="ECO:0000313" key="4">
    <source>
        <dbReference type="Proteomes" id="UP000434850"/>
    </source>
</evidence>
<feature type="signal peptide" evidence="1">
    <location>
        <begin position="1"/>
        <end position="24"/>
    </location>
</feature>
<organism evidence="3 4">
    <name type="scientific">Mucilaginibacter aquatilis</name>
    <dbReference type="NCBI Taxonomy" id="1517760"/>
    <lineage>
        <taxon>Bacteria</taxon>
        <taxon>Pseudomonadati</taxon>
        <taxon>Bacteroidota</taxon>
        <taxon>Sphingobacteriia</taxon>
        <taxon>Sphingobacteriales</taxon>
        <taxon>Sphingobacteriaceae</taxon>
        <taxon>Mucilaginibacter</taxon>
    </lineage>
</organism>
<evidence type="ECO:0000259" key="2">
    <source>
        <dbReference type="Pfam" id="PF11827"/>
    </source>
</evidence>
<proteinExistence type="predicted"/>
<accession>A0A6I4I640</accession>
<dbReference type="Proteomes" id="UP000434850">
    <property type="component" value="Unassembled WGS sequence"/>
</dbReference>
<gene>
    <name evidence="3" type="ORF">GO816_00445</name>
</gene>
<dbReference type="OrthoDB" id="5513217at2"/>
<dbReference type="InterPro" id="IPR021782">
    <property type="entry name" value="DUF3347"/>
</dbReference>